<protein>
    <submittedName>
        <fullName evidence="1">Uncharacterized protein</fullName>
    </submittedName>
</protein>
<sequence length="58" mass="6095">MAASHVNLGNLAAARAAARQLLEIAPGFTVSGFVRMDLFRRSLMKALGTALLKAGLPE</sequence>
<accession>A0A2P9AWY5</accession>
<dbReference type="Proteomes" id="UP000245698">
    <property type="component" value="Unassembled WGS sequence"/>
</dbReference>
<name>A0A2P9AWY5_9HYPH</name>
<dbReference type="EMBL" id="FUIG01000102">
    <property type="protein sequence ID" value="SJM35625.1"/>
    <property type="molecule type" value="Genomic_DNA"/>
</dbReference>
<gene>
    <name evidence="1" type="ORF">BQ8482_890001</name>
</gene>
<evidence type="ECO:0000313" key="2">
    <source>
        <dbReference type="Proteomes" id="UP000245698"/>
    </source>
</evidence>
<keyword evidence="2" id="KW-1185">Reference proteome</keyword>
<reference evidence="2" key="1">
    <citation type="submission" date="2016-12" db="EMBL/GenBank/DDBJ databases">
        <authorList>
            <person name="Brunel B."/>
        </authorList>
    </citation>
    <scope>NUCLEOTIDE SEQUENCE [LARGE SCALE GENOMIC DNA]</scope>
</reference>
<evidence type="ECO:0000313" key="1">
    <source>
        <dbReference type="EMBL" id="SJM35625.1"/>
    </source>
</evidence>
<dbReference type="AlphaFoldDB" id="A0A2P9AWY5"/>
<organism evidence="1 2">
    <name type="scientific">Mesorhizobium delmotii</name>
    <dbReference type="NCBI Taxonomy" id="1631247"/>
    <lineage>
        <taxon>Bacteria</taxon>
        <taxon>Pseudomonadati</taxon>
        <taxon>Pseudomonadota</taxon>
        <taxon>Alphaproteobacteria</taxon>
        <taxon>Hyphomicrobiales</taxon>
        <taxon>Phyllobacteriaceae</taxon>
        <taxon>Mesorhizobium</taxon>
    </lineage>
</organism>
<proteinExistence type="predicted"/>